<dbReference type="RefSeq" id="WP_069910817.1">
    <property type="nucleotide sequence ID" value="NZ_LAJE02000244.1"/>
</dbReference>
<name>A0A1E5XMU8_9HYPH</name>
<evidence type="ECO:0000256" key="1">
    <source>
        <dbReference type="ARBA" id="ARBA00022649"/>
    </source>
</evidence>
<dbReference type="GO" id="GO:0090729">
    <property type="term" value="F:toxin activity"/>
    <property type="evidence" value="ECO:0007669"/>
    <property type="project" value="UniProtKB-KW"/>
</dbReference>
<dbReference type="HAMAP" id="MF_00265">
    <property type="entry name" value="VapC_Nob1"/>
    <property type="match status" value="1"/>
</dbReference>
<comment type="function">
    <text evidence="5">Toxic component of a toxin-antitoxin (TA) system. An RNase.</text>
</comment>
<keyword evidence="2 5" id="KW-0540">Nuclease</keyword>
<dbReference type="InterPro" id="IPR029060">
    <property type="entry name" value="PIN-like_dom_sf"/>
</dbReference>
<keyword evidence="1 5" id="KW-1277">Toxin-antitoxin system</keyword>
<dbReference type="AlphaFoldDB" id="A0A1E5XMU8"/>
<dbReference type="SUPFAM" id="SSF88723">
    <property type="entry name" value="PIN domain-like"/>
    <property type="match status" value="1"/>
</dbReference>
<evidence type="ECO:0000256" key="5">
    <source>
        <dbReference type="HAMAP-Rule" id="MF_00265"/>
    </source>
</evidence>
<proteinExistence type="inferred from homology"/>
<dbReference type="InterPro" id="IPR022907">
    <property type="entry name" value="VapC_family"/>
</dbReference>
<keyword evidence="3 5" id="KW-0479">Metal-binding</keyword>
<dbReference type="EMBL" id="LAJE02000244">
    <property type="protein sequence ID" value="OEO29927.1"/>
    <property type="molecule type" value="Genomic_DNA"/>
</dbReference>
<keyword evidence="5" id="KW-0800">Toxin</keyword>
<dbReference type="InterPro" id="IPR002716">
    <property type="entry name" value="PIN_dom"/>
</dbReference>
<reference evidence="7 8" key="1">
    <citation type="journal article" date="2015" name="Genome Announc.">
        <title>Genome Assemblies of Three Soil-Associated Devosia species: D. insulae, D. limi, and D. soli.</title>
        <authorList>
            <person name="Hassan Y.I."/>
            <person name="Lepp D."/>
            <person name="Zhou T."/>
        </authorList>
    </citation>
    <scope>NUCLEOTIDE SEQUENCE [LARGE SCALE GENOMIC DNA]</scope>
    <source>
        <strain evidence="7 8">DS-56</strain>
    </source>
</reference>
<evidence type="ECO:0000256" key="2">
    <source>
        <dbReference type="ARBA" id="ARBA00022722"/>
    </source>
</evidence>
<organism evidence="7 8">
    <name type="scientific">Devosia insulae DS-56</name>
    <dbReference type="NCBI Taxonomy" id="1116389"/>
    <lineage>
        <taxon>Bacteria</taxon>
        <taxon>Pseudomonadati</taxon>
        <taxon>Pseudomonadota</taxon>
        <taxon>Alphaproteobacteria</taxon>
        <taxon>Hyphomicrobiales</taxon>
        <taxon>Devosiaceae</taxon>
        <taxon>Devosia</taxon>
    </lineage>
</organism>
<dbReference type="PANTHER" id="PTHR36173">
    <property type="entry name" value="RIBONUCLEASE VAPC16-RELATED"/>
    <property type="match status" value="1"/>
</dbReference>
<dbReference type="PANTHER" id="PTHR36173:SF2">
    <property type="entry name" value="RIBONUCLEASE VAPC16"/>
    <property type="match status" value="1"/>
</dbReference>
<comment type="caution">
    <text evidence="7">The sequence shown here is derived from an EMBL/GenBank/DDBJ whole genome shotgun (WGS) entry which is preliminary data.</text>
</comment>
<comment type="cofactor">
    <cofactor evidence="5">
        <name>Mg(2+)</name>
        <dbReference type="ChEBI" id="CHEBI:18420"/>
    </cofactor>
</comment>
<feature type="binding site" evidence="5">
    <location>
        <position position="98"/>
    </location>
    <ligand>
        <name>Mg(2+)</name>
        <dbReference type="ChEBI" id="CHEBI:18420"/>
    </ligand>
</feature>
<dbReference type="GO" id="GO:0004540">
    <property type="term" value="F:RNA nuclease activity"/>
    <property type="evidence" value="ECO:0007669"/>
    <property type="project" value="InterPro"/>
</dbReference>
<evidence type="ECO:0000259" key="6">
    <source>
        <dbReference type="Pfam" id="PF01850"/>
    </source>
</evidence>
<dbReference type="GO" id="GO:0016787">
    <property type="term" value="F:hydrolase activity"/>
    <property type="evidence" value="ECO:0007669"/>
    <property type="project" value="UniProtKB-KW"/>
</dbReference>
<feature type="binding site" evidence="5">
    <location>
        <position position="6"/>
    </location>
    <ligand>
        <name>Mg(2+)</name>
        <dbReference type="ChEBI" id="CHEBI:18420"/>
    </ligand>
</feature>
<protein>
    <recommendedName>
        <fullName evidence="5">Ribonuclease VapC</fullName>
        <shortName evidence="5">RNase VapC</shortName>
        <ecNumber evidence="5">3.1.-.-</ecNumber>
    </recommendedName>
    <alternativeName>
        <fullName evidence="5">Toxin VapC</fullName>
    </alternativeName>
</protein>
<dbReference type="Proteomes" id="UP000095463">
    <property type="component" value="Unassembled WGS sequence"/>
</dbReference>
<dbReference type="GO" id="GO:0000287">
    <property type="term" value="F:magnesium ion binding"/>
    <property type="evidence" value="ECO:0007669"/>
    <property type="project" value="UniProtKB-UniRule"/>
</dbReference>
<gene>
    <name evidence="5" type="primary">vapC</name>
    <name evidence="7" type="ORF">VW23_023605</name>
</gene>
<keyword evidence="4 5" id="KW-0378">Hydrolase</keyword>
<dbReference type="InterPro" id="IPR052919">
    <property type="entry name" value="TA_system_RNase"/>
</dbReference>
<evidence type="ECO:0000256" key="4">
    <source>
        <dbReference type="ARBA" id="ARBA00022801"/>
    </source>
</evidence>
<feature type="domain" description="PIN" evidence="6">
    <location>
        <begin position="4"/>
        <end position="122"/>
    </location>
</feature>
<sequence>MRLLLDTHTLVWAMTATRLLPAPLRRTIEDAHNDVHFSAISIFEIASKRASGRRSAPTTASDAIVELAARSGLREIAVTSRHAKAVETIAAFHADPFDRLLLAQAQVEGLQLVTHDEALAAYDPRTILF</sequence>
<dbReference type="Gene3D" id="3.40.50.1010">
    <property type="entry name" value="5'-nuclease"/>
    <property type="match status" value="1"/>
</dbReference>
<keyword evidence="5" id="KW-0460">Magnesium</keyword>
<evidence type="ECO:0000313" key="8">
    <source>
        <dbReference type="Proteomes" id="UP000095463"/>
    </source>
</evidence>
<dbReference type="InterPro" id="IPR041705">
    <property type="entry name" value="PIN_Sll0205"/>
</dbReference>
<comment type="similarity">
    <text evidence="5">Belongs to the PINc/VapC protein family.</text>
</comment>
<keyword evidence="8" id="KW-1185">Reference proteome</keyword>
<evidence type="ECO:0000313" key="7">
    <source>
        <dbReference type="EMBL" id="OEO29927.1"/>
    </source>
</evidence>
<dbReference type="CDD" id="cd09872">
    <property type="entry name" value="PIN_Sll0205-like"/>
    <property type="match status" value="1"/>
</dbReference>
<dbReference type="OrthoDB" id="9798990at2"/>
<evidence type="ECO:0000256" key="3">
    <source>
        <dbReference type="ARBA" id="ARBA00022723"/>
    </source>
</evidence>
<dbReference type="EC" id="3.1.-.-" evidence="5"/>
<accession>A0A1E5XMU8</accession>
<dbReference type="Pfam" id="PF01850">
    <property type="entry name" value="PIN"/>
    <property type="match status" value="1"/>
</dbReference>